<protein>
    <recommendedName>
        <fullName evidence="6">VWFA domain-containing protein</fullName>
    </recommendedName>
</protein>
<dbReference type="SMART" id="SM00609">
    <property type="entry name" value="VIT"/>
    <property type="match status" value="1"/>
</dbReference>
<feature type="domain" description="VIT" evidence="3">
    <location>
        <begin position="72"/>
        <end position="202"/>
    </location>
</feature>
<reference evidence="4 5" key="1">
    <citation type="journal article" date="2014" name="BMC Genomics">
        <title>Comparative genome sequencing reveals chemotype-specific gene clusters in the toxigenic black mold Stachybotrys.</title>
        <authorList>
            <person name="Semeiks J."/>
            <person name="Borek D."/>
            <person name="Otwinowski Z."/>
            <person name="Grishin N.V."/>
        </authorList>
    </citation>
    <scope>NUCLEOTIDE SEQUENCE [LARGE SCALE GENOMIC DNA]</scope>
    <source>
        <strain evidence="5">CBS 109288 / IBT 7711</strain>
    </source>
</reference>
<dbReference type="Pfam" id="PF08487">
    <property type="entry name" value="VIT"/>
    <property type="match status" value="1"/>
</dbReference>
<feature type="compositionally biased region" description="Basic and acidic residues" evidence="1">
    <location>
        <begin position="795"/>
        <end position="806"/>
    </location>
</feature>
<feature type="compositionally biased region" description="Basic and acidic residues" evidence="1">
    <location>
        <begin position="1275"/>
        <end position="1285"/>
    </location>
</feature>
<evidence type="ECO:0000313" key="5">
    <source>
        <dbReference type="Proteomes" id="UP000028045"/>
    </source>
</evidence>
<sequence length="1346" mass="146977">MVFQNPGIYWDPREPIPPHLIQLEREIARLQHRQPREFADPNCENDRPRVNVQEIDPRQQEPDGNRHYHHRVQADEYVRAPDGGFLPPLSATVKAQIIQDTARVTITQLFSNTTNRPIPKAAYTFPLPQGCTVTEFVCRIGNDKILKGKVKTVEEAHEAFRDASRRQETTALLDQNTSEIFTTTIGNIPPSCRLKIEISFIFLLNYRFENGEALTTFTLPTYIAPRFGTPPPSLAQSSLARLKTLQLDLDVLAADAIASVKCYTHPVLVELGATGRECQTWSEFVQSGQGRNPKTAVVRLQNTVSRLDRDLVLEIRTVPPAGQELPHLSVELHPTLQNHRALMLTIPSNFLLNANGGGNNSSNGEIIFVADRSGSMSDKIVALKSAMQFFLKGIPSDRKFNIWSFGDRFESIWATSQPYSRENLQYALSYVQQIFQADMGGTMLLPALKEAVSARGGSQNLDIICLTDGEVWDLNDTLDYVDTARTKTEGRIRFFCLGIGAAVSHALVEGIAKAGGGYAEVISLASQGGWESRVVAVLKAALTDHLGPMNIEIQRAQGLGGRPGAAQNANPAEIGSNYLDPTSKMLQSPAQSFTLSPFIRNRVFMLFEAIEPDSPPTSVVLKSKRPGAQELSVVVPVKTLSRQDTSIHKLAARALLGDLERGQSHIHLGPYSPPQGSSLQKNMVAAEGERLGCKWSLVSKWTSFFAMEDPFQPEEGEADPFLDDGDAVAAIVPHDDLDLLRPRGAQRNNPDETLHQGNVLEVEDDDDDDEEEEEEEEEEEDADNSAKSVASSTYRARDRDDNDRDGPNAGGGGLGGWGFQHPPGNGHGPSSGPRGQHHTNQQGGQNHHSAAGGSRQHYYTLGSLPGQPNNAGYSVRPMSSLHGSSFSSPTTKATSVQASSDKGYSPIMKVKKRDLASLGHLTASGGIGADGGDGSDRDGDRADIYESFKNMTSHDNTTNPTRSKLWKRFSRGSKKKIPAEPQEPKLKRDFHYKTIMHDPSTIDIPSDISAANLWLNSIDPPRAPLQAPSDTPRTTAGDDHGFISFSWPSPLDGSVNAASANSRLGSNTVAGSHTVSRELATTPKSKDSAFILVPVSSEISAPHSNIPAASAMLDSPLPPSWGTEDVEKETFIAKLLSYQDFDGAFSIPESDVEQLFGARFLVAVGKLKTALERKFGLWGSPELPGVALSAAVIAILERHFGSQKALWVLIAEKTRMFLQGLDSDVDAIVKIAADCTKDVKVELGKSTPQPTNLQKQPPNETKQDSKFSSLRRLLRREPKSSKETKPGPASQPYQFPPAASMPKIPAPPPMMPTPMLPALLSSDRAKYRVDSETDDAGNDRYQTPYR</sequence>
<accession>A0A084B5I5</accession>
<feature type="non-terminal residue" evidence="4">
    <location>
        <position position="1346"/>
    </location>
</feature>
<dbReference type="PANTHER" id="PTHR45737:SF6">
    <property type="entry name" value="VON WILLEBRAND FACTOR A DOMAIN-CONTAINING PROTEIN 5A"/>
    <property type="match status" value="1"/>
</dbReference>
<keyword evidence="5" id="KW-1185">Reference proteome</keyword>
<evidence type="ECO:0000313" key="4">
    <source>
        <dbReference type="EMBL" id="KEY72814.1"/>
    </source>
</evidence>
<dbReference type="Pfam" id="PF13768">
    <property type="entry name" value="VWA_3"/>
    <property type="match status" value="1"/>
</dbReference>
<evidence type="ECO:0000259" key="3">
    <source>
        <dbReference type="PROSITE" id="PS51468"/>
    </source>
</evidence>
<feature type="compositionally biased region" description="Polar residues" evidence="1">
    <location>
        <begin position="881"/>
        <end position="901"/>
    </location>
</feature>
<evidence type="ECO:0008006" key="6">
    <source>
        <dbReference type="Google" id="ProtNLM"/>
    </source>
</evidence>
<dbReference type="Proteomes" id="UP000028045">
    <property type="component" value="Unassembled WGS sequence"/>
</dbReference>
<dbReference type="SUPFAM" id="SSF53300">
    <property type="entry name" value="vWA-like"/>
    <property type="match status" value="1"/>
</dbReference>
<evidence type="ECO:0000256" key="1">
    <source>
        <dbReference type="SAM" id="MobiDB-lite"/>
    </source>
</evidence>
<feature type="region of interest" description="Disordered" evidence="1">
    <location>
        <begin position="922"/>
        <end position="941"/>
    </location>
</feature>
<feature type="compositionally biased region" description="Acidic residues" evidence="1">
    <location>
        <begin position="761"/>
        <end position="783"/>
    </location>
</feature>
<feature type="region of interest" description="Disordered" evidence="1">
    <location>
        <begin position="739"/>
        <end position="901"/>
    </location>
</feature>
<dbReference type="PROSITE" id="PS51468">
    <property type="entry name" value="VIT"/>
    <property type="match status" value="1"/>
</dbReference>
<dbReference type="InterPro" id="IPR002035">
    <property type="entry name" value="VWF_A"/>
</dbReference>
<gene>
    <name evidence="4" type="ORF">S7711_04404</name>
</gene>
<name>A0A084B5I5_STACB</name>
<feature type="domain" description="VWFA" evidence="2">
    <location>
        <begin position="365"/>
        <end position="546"/>
    </location>
</feature>
<feature type="compositionally biased region" description="Pro residues" evidence="1">
    <location>
        <begin position="1304"/>
        <end position="1315"/>
    </location>
</feature>
<dbReference type="PANTHER" id="PTHR45737">
    <property type="entry name" value="VON WILLEBRAND FACTOR A DOMAIN-CONTAINING PROTEIN 5A"/>
    <property type="match status" value="1"/>
</dbReference>
<proteinExistence type="predicted"/>
<feature type="region of interest" description="Disordered" evidence="1">
    <location>
        <begin position="1243"/>
        <end position="1346"/>
    </location>
</feature>
<feature type="compositionally biased region" description="Polar residues" evidence="1">
    <location>
        <begin position="785"/>
        <end position="794"/>
    </location>
</feature>
<dbReference type="InterPro" id="IPR036465">
    <property type="entry name" value="vWFA_dom_sf"/>
</dbReference>
<dbReference type="HOGENOM" id="CLU_003826_1_0_1"/>
<feature type="compositionally biased region" description="Gly residues" evidence="1">
    <location>
        <begin position="808"/>
        <end position="818"/>
    </location>
</feature>
<dbReference type="SMART" id="SM00327">
    <property type="entry name" value="VWA"/>
    <property type="match status" value="1"/>
</dbReference>
<dbReference type="EMBL" id="KL648012">
    <property type="protein sequence ID" value="KEY72814.1"/>
    <property type="molecule type" value="Genomic_DNA"/>
</dbReference>
<dbReference type="InterPro" id="IPR013694">
    <property type="entry name" value="VIT"/>
</dbReference>
<evidence type="ECO:0000259" key="2">
    <source>
        <dbReference type="PROSITE" id="PS50234"/>
    </source>
</evidence>
<organism evidence="4 5">
    <name type="scientific">Stachybotrys chartarum (strain CBS 109288 / IBT 7711)</name>
    <name type="common">Toxic black mold</name>
    <name type="synonym">Stilbospora chartarum</name>
    <dbReference type="NCBI Taxonomy" id="1280523"/>
    <lineage>
        <taxon>Eukaryota</taxon>
        <taxon>Fungi</taxon>
        <taxon>Dikarya</taxon>
        <taxon>Ascomycota</taxon>
        <taxon>Pezizomycotina</taxon>
        <taxon>Sordariomycetes</taxon>
        <taxon>Hypocreomycetidae</taxon>
        <taxon>Hypocreales</taxon>
        <taxon>Stachybotryaceae</taxon>
        <taxon>Stachybotrys</taxon>
    </lineage>
</organism>
<feature type="compositionally biased region" description="Low complexity" evidence="1">
    <location>
        <begin position="821"/>
        <end position="848"/>
    </location>
</feature>
<feature type="region of interest" description="Disordered" evidence="1">
    <location>
        <begin position="1021"/>
        <end position="1042"/>
    </location>
</feature>
<feature type="compositionally biased region" description="Polar residues" evidence="1">
    <location>
        <begin position="1246"/>
        <end position="1260"/>
    </location>
</feature>
<dbReference type="PROSITE" id="PS50234">
    <property type="entry name" value="VWFA"/>
    <property type="match status" value="1"/>
</dbReference>
<dbReference type="Gene3D" id="3.40.50.410">
    <property type="entry name" value="von Willebrand factor, type A domain"/>
    <property type="match status" value="1"/>
</dbReference>
<dbReference type="OrthoDB" id="1729737at2759"/>